<dbReference type="Proteomes" id="UP000654370">
    <property type="component" value="Unassembled WGS sequence"/>
</dbReference>
<dbReference type="InterPro" id="IPR050565">
    <property type="entry name" value="LYPA1-2/EST-like"/>
</dbReference>
<dbReference type="PANTHER" id="PTHR10655:SF17">
    <property type="entry name" value="LYSOPHOSPHOLIPASE-LIKE PROTEIN 1"/>
    <property type="match status" value="1"/>
</dbReference>
<keyword evidence="17" id="KW-1185">Reference proteome</keyword>
<evidence type="ECO:0000256" key="11">
    <source>
        <dbReference type="ARBA" id="ARBA00023242"/>
    </source>
</evidence>
<evidence type="ECO:0000256" key="1">
    <source>
        <dbReference type="ARBA" id="ARBA00004123"/>
    </source>
</evidence>
<dbReference type="InterPro" id="IPR003140">
    <property type="entry name" value="PLipase/COase/thioEstase"/>
</dbReference>
<evidence type="ECO:0000256" key="13">
    <source>
        <dbReference type="ARBA" id="ARBA00031195"/>
    </source>
</evidence>
<keyword evidence="9" id="KW-0276">Fatty acid metabolism</keyword>
<feature type="domain" description="Phospholipase/carboxylesterase/thioesterase" evidence="15">
    <location>
        <begin position="8"/>
        <end position="221"/>
    </location>
</feature>
<dbReference type="AlphaFoldDB" id="A0A8H7UFK0"/>
<dbReference type="GO" id="GO:0052689">
    <property type="term" value="F:carboxylic ester hydrolase activity"/>
    <property type="evidence" value="ECO:0007669"/>
    <property type="project" value="UniProtKB-KW"/>
</dbReference>
<dbReference type="InterPro" id="IPR029058">
    <property type="entry name" value="AB_hydrolase_fold"/>
</dbReference>
<dbReference type="Pfam" id="PF02230">
    <property type="entry name" value="Abhydrolase_2"/>
    <property type="match status" value="1"/>
</dbReference>
<evidence type="ECO:0000256" key="2">
    <source>
        <dbReference type="ARBA" id="ARBA00004496"/>
    </source>
</evidence>
<dbReference type="GO" id="GO:0005737">
    <property type="term" value="C:cytoplasm"/>
    <property type="evidence" value="ECO:0007669"/>
    <property type="project" value="UniProtKB-SubCell"/>
</dbReference>
<evidence type="ECO:0000313" key="17">
    <source>
        <dbReference type="Proteomes" id="UP000654370"/>
    </source>
</evidence>
<dbReference type="GO" id="GO:0008474">
    <property type="term" value="F:palmitoyl-(protein) hydrolase activity"/>
    <property type="evidence" value="ECO:0007669"/>
    <property type="project" value="UniProtKB-EC"/>
</dbReference>
<dbReference type="SUPFAM" id="SSF53474">
    <property type="entry name" value="alpha/beta-Hydrolases"/>
    <property type="match status" value="1"/>
</dbReference>
<dbReference type="PANTHER" id="PTHR10655">
    <property type="entry name" value="LYSOPHOSPHOLIPASE-RELATED"/>
    <property type="match status" value="1"/>
</dbReference>
<comment type="caution">
    <text evidence="16">The sequence shown here is derived from an EMBL/GenBank/DDBJ whole genome shotgun (WGS) entry which is preliminary data.</text>
</comment>
<dbReference type="GO" id="GO:0006631">
    <property type="term" value="P:fatty acid metabolic process"/>
    <property type="evidence" value="ECO:0007669"/>
    <property type="project" value="UniProtKB-KW"/>
</dbReference>
<dbReference type="OrthoDB" id="2418081at2759"/>
<evidence type="ECO:0000313" key="16">
    <source>
        <dbReference type="EMBL" id="KAG2181175.1"/>
    </source>
</evidence>
<evidence type="ECO:0000256" key="3">
    <source>
        <dbReference type="ARBA" id="ARBA00006499"/>
    </source>
</evidence>
<reference evidence="16" key="1">
    <citation type="submission" date="2020-12" db="EMBL/GenBank/DDBJ databases">
        <title>Metabolic potential, ecology and presence of endohyphal bacteria is reflected in genomic diversity of Mucoromycotina.</title>
        <authorList>
            <person name="Muszewska A."/>
            <person name="Okrasinska A."/>
            <person name="Steczkiewicz K."/>
            <person name="Drgas O."/>
            <person name="Orlowska M."/>
            <person name="Perlinska-Lenart U."/>
            <person name="Aleksandrzak-Piekarczyk T."/>
            <person name="Szatraj K."/>
            <person name="Zielenkiewicz U."/>
            <person name="Pilsyk S."/>
            <person name="Malc E."/>
            <person name="Mieczkowski P."/>
            <person name="Kruszewska J.S."/>
            <person name="Biernat P."/>
            <person name="Pawlowska J."/>
        </authorList>
    </citation>
    <scope>NUCLEOTIDE SEQUENCE</scope>
    <source>
        <strain evidence="16">WA0000067209</strain>
    </source>
</reference>
<keyword evidence="8" id="KW-0378">Hydrolase</keyword>
<keyword evidence="10" id="KW-0443">Lipid metabolism</keyword>
<comment type="similarity">
    <text evidence="3">Belongs to the AB hydrolase superfamily. AB hydrolase 2 family.</text>
</comment>
<comment type="subcellular location">
    <subcellularLocation>
        <location evidence="2">Cytoplasm</location>
    </subcellularLocation>
    <subcellularLocation>
        <location evidence="1">Nucleus</location>
    </subcellularLocation>
</comment>
<gene>
    <name evidence="16" type="ORF">INT43_008757</name>
</gene>
<evidence type="ECO:0000259" key="15">
    <source>
        <dbReference type="Pfam" id="PF02230"/>
    </source>
</evidence>
<evidence type="ECO:0000256" key="14">
    <source>
        <dbReference type="ARBA" id="ARBA00047337"/>
    </source>
</evidence>
<evidence type="ECO:0000256" key="4">
    <source>
        <dbReference type="ARBA" id="ARBA00012423"/>
    </source>
</evidence>
<evidence type="ECO:0000256" key="5">
    <source>
        <dbReference type="ARBA" id="ARBA00014923"/>
    </source>
</evidence>
<name>A0A8H7UFK0_MORIS</name>
<organism evidence="16 17">
    <name type="scientific">Mortierella isabellina</name>
    <name type="common">Filamentous fungus</name>
    <name type="synonym">Umbelopsis isabellina</name>
    <dbReference type="NCBI Taxonomy" id="91625"/>
    <lineage>
        <taxon>Eukaryota</taxon>
        <taxon>Fungi</taxon>
        <taxon>Fungi incertae sedis</taxon>
        <taxon>Mucoromycota</taxon>
        <taxon>Mucoromycotina</taxon>
        <taxon>Umbelopsidomycetes</taxon>
        <taxon>Umbelopsidales</taxon>
        <taxon>Umbelopsidaceae</taxon>
        <taxon>Umbelopsis</taxon>
    </lineage>
</organism>
<comment type="catalytic activity">
    <reaction evidence="14">
        <text>S-hexadecanoyl-L-cysteinyl-[protein] + H2O = L-cysteinyl-[protein] + hexadecanoate + H(+)</text>
        <dbReference type="Rhea" id="RHEA:19233"/>
        <dbReference type="Rhea" id="RHEA-COMP:10131"/>
        <dbReference type="Rhea" id="RHEA-COMP:11032"/>
        <dbReference type="ChEBI" id="CHEBI:7896"/>
        <dbReference type="ChEBI" id="CHEBI:15377"/>
        <dbReference type="ChEBI" id="CHEBI:15378"/>
        <dbReference type="ChEBI" id="CHEBI:29950"/>
        <dbReference type="ChEBI" id="CHEBI:74151"/>
        <dbReference type="EC" id="3.1.2.22"/>
    </reaction>
</comment>
<evidence type="ECO:0000256" key="10">
    <source>
        <dbReference type="ARBA" id="ARBA00023098"/>
    </source>
</evidence>
<sequence length="226" mass="24352">MAASLKSVLIQPKAAHTGTVIWLHGLGDSGAGWSFMAEHLARQFPTIKWVLPNAPNIPITLNGGYRMPGWFDLSSLSFTEKMIEDEKGMLSTVSTVNQLVRDEVDNGTPSERIVVGGFSQGSAMALLTGLTSEYKFAGIVGLSGWLPLHSKVISMASDANKKTPIFMGHGDIDPVVQFTYGSKSADLLKSKGYNVDFHSYKGVVHTASDEEISDVAKFLSSVLTTK</sequence>
<evidence type="ECO:0000256" key="7">
    <source>
        <dbReference type="ARBA" id="ARBA00022490"/>
    </source>
</evidence>
<keyword evidence="11" id="KW-0539">Nucleus</keyword>
<comment type="function">
    <text evidence="12">Hydrolyzes fatty acids from S-acylated cysteine residues in proteins with a strong preference for palmitoylated G-alpha proteins over other acyl substrates. Mediates the deacylation of G-alpha proteins such as GPA1 in vivo, but has weak or no activity toward palmitoylated Ras proteins. Has weak lysophospholipase activity in vitro; however such activity may not exist in vivo.</text>
</comment>
<dbReference type="Gene3D" id="3.40.50.1820">
    <property type="entry name" value="alpha/beta hydrolase"/>
    <property type="match status" value="1"/>
</dbReference>
<protein>
    <recommendedName>
        <fullName evidence="5">Acyl-protein thioesterase 1</fullName>
        <ecNumber evidence="4">3.1.2.22</ecNumber>
    </recommendedName>
    <alternativeName>
        <fullName evidence="13">Palmitoyl-protein hydrolase</fullName>
    </alternativeName>
</protein>
<evidence type="ECO:0000256" key="8">
    <source>
        <dbReference type="ARBA" id="ARBA00022801"/>
    </source>
</evidence>
<keyword evidence="6" id="KW-0719">Serine esterase</keyword>
<evidence type="ECO:0000256" key="6">
    <source>
        <dbReference type="ARBA" id="ARBA00022487"/>
    </source>
</evidence>
<accession>A0A8H7UFK0</accession>
<dbReference type="GO" id="GO:0005634">
    <property type="term" value="C:nucleus"/>
    <property type="evidence" value="ECO:0007669"/>
    <property type="project" value="UniProtKB-SubCell"/>
</dbReference>
<dbReference type="EMBL" id="JAEPQZ010000005">
    <property type="protein sequence ID" value="KAG2181175.1"/>
    <property type="molecule type" value="Genomic_DNA"/>
</dbReference>
<keyword evidence="7" id="KW-0963">Cytoplasm</keyword>
<dbReference type="EC" id="3.1.2.22" evidence="4"/>
<proteinExistence type="inferred from homology"/>
<dbReference type="FunFam" id="3.40.50.1820:FF:000276">
    <property type="entry name" value="Acyl-protein thioesterase 1"/>
    <property type="match status" value="1"/>
</dbReference>
<evidence type="ECO:0000256" key="9">
    <source>
        <dbReference type="ARBA" id="ARBA00022832"/>
    </source>
</evidence>
<evidence type="ECO:0000256" key="12">
    <source>
        <dbReference type="ARBA" id="ARBA00029392"/>
    </source>
</evidence>